<dbReference type="InterPro" id="IPR050595">
    <property type="entry name" value="Bact_response_regulator"/>
</dbReference>
<dbReference type="SUPFAM" id="SSF52172">
    <property type="entry name" value="CheY-like"/>
    <property type="match status" value="1"/>
</dbReference>
<accession>A0A512NJA4</accession>
<feature type="domain" description="Response regulatory" evidence="3">
    <location>
        <begin position="7"/>
        <end position="121"/>
    </location>
</feature>
<evidence type="ECO:0000313" key="4">
    <source>
        <dbReference type="EMBL" id="GEP59031.1"/>
    </source>
</evidence>
<dbReference type="OrthoDB" id="9782655at2"/>
<dbReference type="GO" id="GO:0000160">
    <property type="term" value="P:phosphorelay signal transduction system"/>
    <property type="evidence" value="ECO:0007669"/>
    <property type="project" value="InterPro"/>
</dbReference>
<reference evidence="4 5" key="1">
    <citation type="submission" date="2019-07" db="EMBL/GenBank/DDBJ databases">
        <title>Whole genome shotgun sequence of Reyranella soli NBRC 108950.</title>
        <authorList>
            <person name="Hosoyama A."/>
            <person name="Uohara A."/>
            <person name="Ohji S."/>
            <person name="Ichikawa N."/>
        </authorList>
    </citation>
    <scope>NUCLEOTIDE SEQUENCE [LARGE SCALE GENOMIC DNA]</scope>
    <source>
        <strain evidence="4 5">NBRC 108950</strain>
    </source>
</reference>
<protein>
    <submittedName>
        <fullName evidence="4">Two-component response regulator</fullName>
    </submittedName>
</protein>
<organism evidence="4 5">
    <name type="scientific">Reyranella soli</name>
    <dbReference type="NCBI Taxonomy" id="1230389"/>
    <lineage>
        <taxon>Bacteria</taxon>
        <taxon>Pseudomonadati</taxon>
        <taxon>Pseudomonadota</taxon>
        <taxon>Alphaproteobacteria</taxon>
        <taxon>Hyphomicrobiales</taxon>
        <taxon>Reyranellaceae</taxon>
        <taxon>Reyranella</taxon>
    </lineage>
</organism>
<dbReference type="RefSeq" id="WP_147154406.1">
    <property type="nucleotide sequence ID" value="NZ_BKAJ01000116.1"/>
</dbReference>
<dbReference type="Gene3D" id="3.40.50.2300">
    <property type="match status" value="1"/>
</dbReference>
<evidence type="ECO:0000256" key="2">
    <source>
        <dbReference type="PROSITE-ProRule" id="PRU00169"/>
    </source>
</evidence>
<dbReference type="PROSITE" id="PS50110">
    <property type="entry name" value="RESPONSE_REGULATORY"/>
    <property type="match status" value="1"/>
</dbReference>
<dbReference type="InterPro" id="IPR001789">
    <property type="entry name" value="Sig_transdc_resp-reg_receiver"/>
</dbReference>
<dbReference type="PANTHER" id="PTHR44591:SF25">
    <property type="entry name" value="CHEMOTAXIS TWO-COMPONENT RESPONSE REGULATOR"/>
    <property type="match status" value="1"/>
</dbReference>
<sequence>MFSSKLTVAVVDDDEAVRDALSNLLASLDLGVATFASAEDFLASSACHAAACLITDVQMPGMSGLDLQRHLIGDGNRMPVILITAFPRDHVRQQAEADGAFGFFAKPFDGGLMIDCIERALAAKGANG</sequence>
<dbReference type="AlphaFoldDB" id="A0A512NJA4"/>
<gene>
    <name evidence="4" type="ORF">RSO01_61970</name>
</gene>
<feature type="modified residue" description="4-aspartylphosphate" evidence="2">
    <location>
        <position position="56"/>
    </location>
</feature>
<dbReference type="SMART" id="SM00448">
    <property type="entry name" value="REC"/>
    <property type="match status" value="1"/>
</dbReference>
<dbReference type="PANTHER" id="PTHR44591">
    <property type="entry name" value="STRESS RESPONSE REGULATOR PROTEIN 1"/>
    <property type="match status" value="1"/>
</dbReference>
<dbReference type="EMBL" id="BKAJ01000116">
    <property type="protein sequence ID" value="GEP59031.1"/>
    <property type="molecule type" value="Genomic_DNA"/>
</dbReference>
<keyword evidence="1 2" id="KW-0597">Phosphoprotein</keyword>
<evidence type="ECO:0000259" key="3">
    <source>
        <dbReference type="PROSITE" id="PS50110"/>
    </source>
</evidence>
<dbReference type="InterPro" id="IPR011006">
    <property type="entry name" value="CheY-like_superfamily"/>
</dbReference>
<evidence type="ECO:0000313" key="5">
    <source>
        <dbReference type="Proteomes" id="UP000321058"/>
    </source>
</evidence>
<name>A0A512NJA4_9HYPH</name>
<evidence type="ECO:0000256" key="1">
    <source>
        <dbReference type="ARBA" id="ARBA00022553"/>
    </source>
</evidence>
<keyword evidence="5" id="KW-1185">Reference proteome</keyword>
<dbReference type="Proteomes" id="UP000321058">
    <property type="component" value="Unassembled WGS sequence"/>
</dbReference>
<proteinExistence type="predicted"/>
<dbReference type="Pfam" id="PF00072">
    <property type="entry name" value="Response_reg"/>
    <property type="match status" value="1"/>
</dbReference>
<comment type="caution">
    <text evidence="4">The sequence shown here is derived from an EMBL/GenBank/DDBJ whole genome shotgun (WGS) entry which is preliminary data.</text>
</comment>